<proteinExistence type="predicted"/>
<evidence type="ECO:0000313" key="2">
    <source>
        <dbReference type="Proteomes" id="UP000015105"/>
    </source>
</evidence>
<sequence>MTMLLKLMYMDRFVIIMDSLSFATVLFVFLFSSIKATTSITDREHPLHRKKNVAGCEREFRSNKVSIVSAIILLK</sequence>
<dbReference type="Proteomes" id="UP000015105">
    <property type="component" value="Chromosome 1D"/>
</dbReference>
<organism evidence="1 2">
    <name type="scientific">Aegilops tauschii subsp. strangulata</name>
    <name type="common">Goatgrass</name>
    <dbReference type="NCBI Taxonomy" id="200361"/>
    <lineage>
        <taxon>Eukaryota</taxon>
        <taxon>Viridiplantae</taxon>
        <taxon>Streptophyta</taxon>
        <taxon>Embryophyta</taxon>
        <taxon>Tracheophyta</taxon>
        <taxon>Spermatophyta</taxon>
        <taxon>Magnoliopsida</taxon>
        <taxon>Liliopsida</taxon>
        <taxon>Poales</taxon>
        <taxon>Poaceae</taxon>
        <taxon>BOP clade</taxon>
        <taxon>Pooideae</taxon>
        <taxon>Triticodae</taxon>
        <taxon>Triticeae</taxon>
        <taxon>Triticinae</taxon>
        <taxon>Aegilops</taxon>
    </lineage>
</organism>
<reference evidence="2" key="1">
    <citation type="journal article" date="2014" name="Science">
        <title>Ancient hybridizations among the ancestral genomes of bread wheat.</title>
        <authorList>
            <consortium name="International Wheat Genome Sequencing Consortium,"/>
            <person name="Marcussen T."/>
            <person name="Sandve S.R."/>
            <person name="Heier L."/>
            <person name="Spannagl M."/>
            <person name="Pfeifer M."/>
            <person name="Jakobsen K.S."/>
            <person name="Wulff B.B."/>
            <person name="Steuernagel B."/>
            <person name="Mayer K.F."/>
            <person name="Olsen O.A."/>
        </authorList>
    </citation>
    <scope>NUCLEOTIDE SEQUENCE [LARGE SCALE GENOMIC DNA]</scope>
    <source>
        <strain evidence="2">cv. AL8/78</strain>
    </source>
</reference>
<accession>A0A452XXZ4</accession>
<dbReference type="AlphaFoldDB" id="A0A452XXZ4"/>
<dbReference type="Gramene" id="AET1Gv20210100.6">
    <property type="protein sequence ID" value="AET1Gv20210100.6"/>
    <property type="gene ID" value="AET1Gv20210100"/>
</dbReference>
<keyword evidence="2" id="KW-1185">Reference proteome</keyword>
<reference evidence="1" key="3">
    <citation type="journal article" date="2017" name="Nature">
        <title>Genome sequence of the progenitor of the wheat D genome Aegilops tauschii.</title>
        <authorList>
            <person name="Luo M.C."/>
            <person name="Gu Y.Q."/>
            <person name="Puiu D."/>
            <person name="Wang H."/>
            <person name="Twardziok S.O."/>
            <person name="Deal K.R."/>
            <person name="Huo N."/>
            <person name="Zhu T."/>
            <person name="Wang L."/>
            <person name="Wang Y."/>
            <person name="McGuire P.E."/>
            <person name="Liu S."/>
            <person name="Long H."/>
            <person name="Ramasamy R.K."/>
            <person name="Rodriguez J.C."/>
            <person name="Van S.L."/>
            <person name="Yuan L."/>
            <person name="Wang Z."/>
            <person name="Xia Z."/>
            <person name="Xiao L."/>
            <person name="Anderson O.D."/>
            <person name="Ouyang S."/>
            <person name="Liang Y."/>
            <person name="Zimin A.V."/>
            <person name="Pertea G."/>
            <person name="Qi P."/>
            <person name="Bennetzen J.L."/>
            <person name="Dai X."/>
            <person name="Dawson M.W."/>
            <person name="Muller H.G."/>
            <person name="Kugler K."/>
            <person name="Rivarola-Duarte L."/>
            <person name="Spannagl M."/>
            <person name="Mayer K.F.X."/>
            <person name="Lu F.H."/>
            <person name="Bevan M.W."/>
            <person name="Leroy P."/>
            <person name="Li P."/>
            <person name="You F.M."/>
            <person name="Sun Q."/>
            <person name="Liu Z."/>
            <person name="Lyons E."/>
            <person name="Wicker T."/>
            <person name="Salzberg S.L."/>
            <person name="Devos K.M."/>
            <person name="Dvorak J."/>
        </authorList>
    </citation>
    <scope>NUCLEOTIDE SEQUENCE [LARGE SCALE GENOMIC DNA]</scope>
    <source>
        <strain evidence="1">cv. AL8/78</strain>
    </source>
</reference>
<reference evidence="1" key="5">
    <citation type="journal article" date="2021" name="G3 (Bethesda)">
        <title>Aegilops tauschii genome assembly Aet v5.0 features greater sequence contiguity and improved annotation.</title>
        <authorList>
            <person name="Wang L."/>
            <person name="Zhu T."/>
            <person name="Rodriguez J.C."/>
            <person name="Deal K.R."/>
            <person name="Dubcovsky J."/>
            <person name="McGuire P.E."/>
            <person name="Lux T."/>
            <person name="Spannagl M."/>
            <person name="Mayer K.F.X."/>
            <person name="Baldrich P."/>
            <person name="Meyers B.C."/>
            <person name="Huo N."/>
            <person name="Gu Y.Q."/>
            <person name="Zhou H."/>
            <person name="Devos K.M."/>
            <person name="Bennetzen J.L."/>
            <person name="Unver T."/>
            <person name="Budak H."/>
            <person name="Gulick P.J."/>
            <person name="Galiba G."/>
            <person name="Kalapos B."/>
            <person name="Nelson D.R."/>
            <person name="Li P."/>
            <person name="You F.M."/>
            <person name="Luo M.C."/>
            <person name="Dvorak J."/>
        </authorList>
    </citation>
    <scope>NUCLEOTIDE SEQUENCE [LARGE SCALE GENOMIC DNA]</scope>
    <source>
        <strain evidence="1">cv. AL8/78</strain>
    </source>
</reference>
<reference evidence="1" key="4">
    <citation type="submission" date="2019-03" db="UniProtKB">
        <authorList>
            <consortium name="EnsemblPlants"/>
        </authorList>
    </citation>
    <scope>IDENTIFICATION</scope>
</reference>
<dbReference type="EnsemblPlants" id="AET1Gv20210100.6">
    <property type="protein sequence ID" value="AET1Gv20210100.6"/>
    <property type="gene ID" value="AET1Gv20210100"/>
</dbReference>
<protein>
    <submittedName>
        <fullName evidence="1">Uncharacterized protein</fullName>
    </submittedName>
</protein>
<reference evidence="2" key="2">
    <citation type="journal article" date="2017" name="Nat. Plants">
        <title>The Aegilops tauschii genome reveals multiple impacts of transposons.</title>
        <authorList>
            <person name="Zhao G."/>
            <person name="Zou C."/>
            <person name="Li K."/>
            <person name="Wang K."/>
            <person name="Li T."/>
            <person name="Gao L."/>
            <person name="Zhang X."/>
            <person name="Wang H."/>
            <person name="Yang Z."/>
            <person name="Liu X."/>
            <person name="Jiang W."/>
            <person name="Mao L."/>
            <person name="Kong X."/>
            <person name="Jiao Y."/>
            <person name="Jia J."/>
        </authorList>
    </citation>
    <scope>NUCLEOTIDE SEQUENCE [LARGE SCALE GENOMIC DNA]</scope>
    <source>
        <strain evidence="2">cv. AL8/78</strain>
    </source>
</reference>
<evidence type="ECO:0000313" key="1">
    <source>
        <dbReference type="EnsemblPlants" id="AET1Gv20210100.6"/>
    </source>
</evidence>
<name>A0A452XXZ4_AEGTS</name>